<proteinExistence type="predicted"/>
<name>A0A1J8R1D4_9AGAM</name>
<sequence>MDRPAHQWIEDVGGWVKDEGGVWGKEGESDESLFWHRVGRFVKAGYPTKMAIHMVIATVDVRRANE</sequence>
<keyword evidence="2" id="KW-1185">Reference proteome</keyword>
<evidence type="ECO:0000313" key="2">
    <source>
        <dbReference type="Proteomes" id="UP000183567"/>
    </source>
</evidence>
<dbReference type="Proteomes" id="UP000183567">
    <property type="component" value="Unassembled WGS sequence"/>
</dbReference>
<gene>
    <name evidence="1" type="ORF">AZE42_13656</name>
</gene>
<evidence type="ECO:0000313" key="1">
    <source>
        <dbReference type="EMBL" id="OJA15538.1"/>
    </source>
</evidence>
<dbReference type="OrthoDB" id="10429954at2759"/>
<dbReference type="AlphaFoldDB" id="A0A1J8R1D4"/>
<dbReference type="STRING" id="180088.A0A1J8R1D4"/>
<reference evidence="1 2" key="1">
    <citation type="submission" date="2016-03" db="EMBL/GenBank/DDBJ databases">
        <title>Comparative genomics of the ectomycorrhizal sister species Rhizopogon vinicolor and Rhizopogon vesiculosus (Basidiomycota: Boletales) reveals a divergence of the mating type B locus.</title>
        <authorList>
            <person name="Mujic A.B."/>
            <person name="Kuo A."/>
            <person name="Tritt A."/>
            <person name="Lipzen A."/>
            <person name="Chen C."/>
            <person name="Johnson J."/>
            <person name="Sharma A."/>
            <person name="Barry K."/>
            <person name="Grigoriev I.V."/>
            <person name="Spatafora J.W."/>
        </authorList>
    </citation>
    <scope>NUCLEOTIDE SEQUENCE [LARGE SCALE GENOMIC DNA]</scope>
    <source>
        <strain evidence="1 2">AM-OR11-056</strain>
    </source>
</reference>
<comment type="caution">
    <text evidence="1">The sequence shown here is derived from an EMBL/GenBank/DDBJ whole genome shotgun (WGS) entry which is preliminary data.</text>
</comment>
<organism evidence="1 2">
    <name type="scientific">Rhizopogon vesiculosus</name>
    <dbReference type="NCBI Taxonomy" id="180088"/>
    <lineage>
        <taxon>Eukaryota</taxon>
        <taxon>Fungi</taxon>
        <taxon>Dikarya</taxon>
        <taxon>Basidiomycota</taxon>
        <taxon>Agaricomycotina</taxon>
        <taxon>Agaricomycetes</taxon>
        <taxon>Agaricomycetidae</taxon>
        <taxon>Boletales</taxon>
        <taxon>Suillineae</taxon>
        <taxon>Rhizopogonaceae</taxon>
        <taxon>Rhizopogon</taxon>
    </lineage>
</organism>
<dbReference type="EMBL" id="LVVM01003067">
    <property type="protein sequence ID" value="OJA15538.1"/>
    <property type="molecule type" value="Genomic_DNA"/>
</dbReference>
<accession>A0A1J8R1D4</accession>
<protein>
    <submittedName>
        <fullName evidence="1">Uncharacterized protein</fullName>
    </submittedName>
</protein>